<evidence type="ECO:0000259" key="16">
    <source>
        <dbReference type="PROSITE" id="PS50172"/>
    </source>
</evidence>
<keyword evidence="10 13" id="KW-0238">DNA-binding</keyword>
<dbReference type="Gene3D" id="3.30.1490.100">
    <property type="entry name" value="DNA polymerase, Y-family, little finger domain"/>
    <property type="match status" value="1"/>
</dbReference>
<sequence length="1100" mass="122917">MKRKEKFASETGFEGWGDYMDAKISKLEDQFRHNAANVELKLSSLFEGISIFVNGYTKPSAEELKRLMMQHGGTFHHYKRPTTTYVIASNLPDVKVKSITSDIILNPGWIVDCIAQNRIVDYKPYLLYTNHKPSQPKLAFGRLDKQEDLRKPVIKPEGKDDINRDEFMNLMSKLHVLNEQMKADRPEPSSIEQSEPTCDLDSTAKMEEQILAGSPEVFESDVPEQPPEPAPIKPEAETKKSDSRTALVATDPNFLPEFFAHSRLHHIATLGSGFKQYVSELREGHDGKFPARDGLAQQIGAKSDEFEPTASSAGPFIMHIDMDCFFVSVGLRKHPELRGQPVAVTHSKGSEAGTVQARPGQDRAKEIELYRKRLEERYKTPDIPYESRLLNVTDNNSMAEIASCSYEARQKGVKNGMFVGSALKLCPELKTIPYDFEGYKEVAFALYNTVAKYTLNIEAVSCDEMFVDLSELISSTGVDVMDFVSFVRAQIMQETGCPCSAGVGANRLQARMATKRAKPNGQFYLAPDGVEEYMRDIAIGELPGIGPSTGYRLKQLGFGTCGDLQNVAVAILQREFGRKFGDMIYQACRGADERPLVYDKVRKSVSVDVNYGIRFKEEVEVERFMKQLSEEIHKRLGEIKQRGKLVTVKLLVRSPEAPVETAKYMGHGLCDVITKSQPLKEYSSDLEVIQRAVLGLMKQIAAPPHELRGIGLQISKFEEKKSHVETKNSLKSLFQKVEAKNATAPKKEPSPVKLVLTPKKHEVTPTKATSSPSTPKASPRRTESKPKPQPPKFGRGRGRPPKYLTLNKSKQTNDMTKFLKDSKADGPKNPEPIPEGLDPEVLAALPDDIRAEVIKDYKFQAKLQKASVAPAKQPAKVEQESPPQQPSTSGSKPTPASPKSDKICVDFKFLQALPPELRLEVERQIELQKDTMIITSTEPEFEERLQVTPEPSPVKAPSTPEQTNEHDSDQEEAEEENEEENVLLRPNWRQLLTSWVESANAPEPVDVDMIAAGACDLIERKMLYELQQALRLLNRTIEEQQQQQEQAGGCGWHGAYYRIVERVQVAMVASYGTKLAVPKGFECGECCNVKGEGDKEGRDG</sequence>
<keyword evidence="6 13" id="KW-0548">Nucleotidyltransferase</keyword>
<dbReference type="InterPro" id="IPR038401">
    <property type="entry name" value="Rev1_C_sf"/>
</dbReference>
<protein>
    <recommendedName>
        <fullName evidence="3 13">DNA repair protein REV1</fullName>
        <ecNumber evidence="13">2.7.7.-</ecNumber>
    </recommendedName>
</protein>
<dbReference type="AlphaFoldDB" id="A0A1Q3EYU1"/>
<dbReference type="Pfam" id="PF00533">
    <property type="entry name" value="BRCT"/>
    <property type="match status" value="1"/>
</dbReference>
<dbReference type="GO" id="GO:0006281">
    <property type="term" value="P:DNA repair"/>
    <property type="evidence" value="ECO:0007669"/>
    <property type="project" value="UniProtKB-KW"/>
</dbReference>
<evidence type="ECO:0000256" key="14">
    <source>
        <dbReference type="PIRSR" id="PIRSR036573-2"/>
    </source>
</evidence>
<evidence type="ECO:0000256" key="10">
    <source>
        <dbReference type="ARBA" id="ARBA00023125"/>
    </source>
</evidence>
<dbReference type="PIRSF" id="PIRSF036573">
    <property type="entry name" value="REV1"/>
    <property type="match status" value="1"/>
</dbReference>
<dbReference type="Gene3D" id="3.40.50.10190">
    <property type="entry name" value="BRCT domain"/>
    <property type="match status" value="1"/>
</dbReference>
<dbReference type="InterPro" id="IPR031991">
    <property type="entry name" value="Rev1_C"/>
</dbReference>
<keyword evidence="11 13" id="KW-0234">DNA repair</keyword>
<dbReference type="FunFam" id="3.40.50.10190:FF:000011">
    <property type="entry name" value="DNA repair protein REV1"/>
    <property type="match status" value="1"/>
</dbReference>
<dbReference type="GO" id="GO:0046872">
    <property type="term" value="F:metal ion binding"/>
    <property type="evidence" value="ECO:0007669"/>
    <property type="project" value="UniProtKB-KW"/>
</dbReference>
<dbReference type="InterPro" id="IPR001357">
    <property type="entry name" value="BRCT_dom"/>
</dbReference>
<dbReference type="Pfam" id="PF21999">
    <property type="entry name" value="IMS_HHH_1"/>
    <property type="match status" value="1"/>
</dbReference>
<feature type="region of interest" description="Disordered" evidence="15">
    <location>
        <begin position="937"/>
        <end position="982"/>
    </location>
</feature>
<feature type="compositionally biased region" description="Low complexity" evidence="15">
    <location>
        <begin position="765"/>
        <end position="777"/>
    </location>
</feature>
<dbReference type="InterPro" id="IPR043502">
    <property type="entry name" value="DNA/RNA_pol_sf"/>
</dbReference>
<dbReference type="CDD" id="cd17719">
    <property type="entry name" value="BRCT_Rev1"/>
    <property type="match status" value="1"/>
</dbReference>
<dbReference type="EMBL" id="GFDL01014570">
    <property type="protein sequence ID" value="JAV20475.1"/>
    <property type="molecule type" value="Transcribed_RNA"/>
</dbReference>
<dbReference type="SMART" id="SM00292">
    <property type="entry name" value="BRCT"/>
    <property type="match status" value="1"/>
</dbReference>
<feature type="compositionally biased region" description="Polar residues" evidence="15">
    <location>
        <begin position="806"/>
        <end position="815"/>
    </location>
</feature>
<dbReference type="PANTHER" id="PTHR45990:SF1">
    <property type="entry name" value="DNA REPAIR PROTEIN REV1"/>
    <property type="match status" value="1"/>
</dbReference>
<evidence type="ECO:0000256" key="8">
    <source>
        <dbReference type="ARBA" id="ARBA00022763"/>
    </source>
</evidence>
<evidence type="ECO:0000256" key="9">
    <source>
        <dbReference type="ARBA" id="ARBA00022842"/>
    </source>
</evidence>
<name>A0A1Q3EYU1_CULTA</name>
<dbReference type="InterPro" id="IPR036420">
    <property type="entry name" value="BRCT_dom_sf"/>
</dbReference>
<dbReference type="PROSITE" id="PS50173">
    <property type="entry name" value="UMUC"/>
    <property type="match status" value="1"/>
</dbReference>
<dbReference type="InterPro" id="IPR012112">
    <property type="entry name" value="REV1"/>
</dbReference>
<dbReference type="SUPFAM" id="SSF100879">
    <property type="entry name" value="Lesion bypass DNA polymerase (Y-family), little finger domain"/>
    <property type="match status" value="1"/>
</dbReference>
<organism evidence="18">
    <name type="scientific">Culex tarsalis</name>
    <name type="common">Encephalitis mosquito</name>
    <dbReference type="NCBI Taxonomy" id="7177"/>
    <lineage>
        <taxon>Eukaryota</taxon>
        <taxon>Metazoa</taxon>
        <taxon>Ecdysozoa</taxon>
        <taxon>Arthropoda</taxon>
        <taxon>Hexapoda</taxon>
        <taxon>Insecta</taxon>
        <taxon>Pterygota</taxon>
        <taxon>Neoptera</taxon>
        <taxon>Endopterygota</taxon>
        <taxon>Diptera</taxon>
        <taxon>Nematocera</taxon>
        <taxon>Culicoidea</taxon>
        <taxon>Culicidae</taxon>
        <taxon>Culicinae</taxon>
        <taxon>Culicini</taxon>
        <taxon>Culex</taxon>
        <taxon>Culex</taxon>
    </lineage>
</organism>
<evidence type="ECO:0000256" key="11">
    <source>
        <dbReference type="ARBA" id="ARBA00023204"/>
    </source>
</evidence>
<dbReference type="InterPro" id="IPR025527">
    <property type="entry name" value="HUWE1/Rev1_UBM"/>
</dbReference>
<dbReference type="Pfam" id="PF14377">
    <property type="entry name" value="UBM"/>
    <property type="match status" value="2"/>
</dbReference>
<reference evidence="18" key="1">
    <citation type="submission" date="2017-01" db="EMBL/GenBank/DDBJ databases">
        <title>A deep insight into the sialotranscriptome of adult male and female Cluex tarsalis mosquitoes.</title>
        <authorList>
            <person name="Ribeiro J.M."/>
            <person name="Moreira F."/>
            <person name="Bernard K.A."/>
            <person name="Calvo E."/>
        </authorList>
    </citation>
    <scope>NUCLEOTIDE SEQUENCE</scope>
    <source>
        <strain evidence="18">Kern County</strain>
        <tissue evidence="18">Salivary glands</tissue>
    </source>
</reference>
<feature type="region of interest" description="Disordered" evidence="15">
    <location>
        <begin position="741"/>
        <end position="840"/>
    </location>
</feature>
<evidence type="ECO:0000256" key="1">
    <source>
        <dbReference type="ARBA" id="ARBA00004123"/>
    </source>
</evidence>
<dbReference type="GO" id="GO:0005634">
    <property type="term" value="C:nucleus"/>
    <property type="evidence" value="ECO:0007669"/>
    <property type="project" value="UniProtKB-SubCell"/>
</dbReference>
<evidence type="ECO:0000256" key="2">
    <source>
        <dbReference type="ARBA" id="ARBA00010945"/>
    </source>
</evidence>
<dbReference type="GO" id="GO:0003684">
    <property type="term" value="F:damaged DNA binding"/>
    <property type="evidence" value="ECO:0007669"/>
    <property type="project" value="UniProtKB-UniRule"/>
</dbReference>
<evidence type="ECO:0000256" key="6">
    <source>
        <dbReference type="ARBA" id="ARBA00022695"/>
    </source>
</evidence>
<dbReference type="FunFam" id="3.40.1170.60:FF:000018">
    <property type="entry name" value="DNA repair protein REV1"/>
    <property type="match status" value="1"/>
</dbReference>
<accession>A0A1Q3EYU1</accession>
<dbReference type="SUPFAM" id="SSF56672">
    <property type="entry name" value="DNA/RNA polymerases"/>
    <property type="match status" value="1"/>
</dbReference>
<comment type="cofactor">
    <cofactor evidence="14">
        <name>Mg(2+)</name>
        <dbReference type="ChEBI" id="CHEBI:18420"/>
    </cofactor>
    <text evidence="14">Binds 2 magnesium ions.</text>
</comment>
<keyword evidence="8 13" id="KW-0227">DNA damage</keyword>
<dbReference type="InterPro" id="IPR036775">
    <property type="entry name" value="DNA_pol_Y-fam_lit_finger_sf"/>
</dbReference>
<comment type="function">
    <text evidence="13">Deoxycytidyl transferase involved in DNA repair. Transfers a dCMP residue from dCTP to the 3'-end of a DNA primer in a template-dependent reaction. May assist in the first step in the bypass of abasic lesions by the insertion of a nucleotide opposite the lesion. Required for normal induction of mutations by physical and chemical agents.</text>
</comment>
<feature type="region of interest" description="Disordered" evidence="15">
    <location>
        <begin position="864"/>
        <end position="901"/>
    </location>
</feature>
<keyword evidence="12 13" id="KW-0539">Nucleus</keyword>
<feature type="compositionally biased region" description="Basic and acidic residues" evidence="15">
    <location>
        <begin position="234"/>
        <end position="243"/>
    </location>
</feature>
<evidence type="ECO:0000256" key="3">
    <source>
        <dbReference type="ARBA" id="ARBA00020399"/>
    </source>
</evidence>
<feature type="domain" description="BRCT" evidence="16">
    <location>
        <begin position="41"/>
        <end position="127"/>
    </location>
</feature>
<dbReference type="GO" id="GO:0003887">
    <property type="term" value="F:DNA-directed DNA polymerase activity"/>
    <property type="evidence" value="ECO:0007669"/>
    <property type="project" value="InterPro"/>
</dbReference>
<evidence type="ECO:0000256" key="7">
    <source>
        <dbReference type="ARBA" id="ARBA00022723"/>
    </source>
</evidence>
<dbReference type="InterPro" id="IPR043128">
    <property type="entry name" value="Rev_trsase/Diguanyl_cyclase"/>
</dbReference>
<dbReference type="FunFam" id="3.30.1490.100:FF:000001">
    <property type="entry name" value="DNA repair protein REV1"/>
    <property type="match status" value="1"/>
</dbReference>
<feature type="compositionally biased region" description="Basic and acidic residues" evidence="15">
    <location>
        <begin position="817"/>
        <end position="828"/>
    </location>
</feature>
<dbReference type="InterPro" id="IPR053848">
    <property type="entry name" value="IMS_HHH_1"/>
</dbReference>
<dbReference type="Gene3D" id="3.40.1170.60">
    <property type="match status" value="1"/>
</dbReference>
<dbReference type="Pfam" id="PF16727">
    <property type="entry name" value="REV1_C"/>
    <property type="match status" value="1"/>
</dbReference>
<dbReference type="CDD" id="cd01701">
    <property type="entry name" value="PolY_Rev1"/>
    <property type="match status" value="1"/>
</dbReference>
<dbReference type="GO" id="GO:0017125">
    <property type="term" value="F:deoxycytidyl transferase activity"/>
    <property type="evidence" value="ECO:0007669"/>
    <property type="project" value="TreeGrafter"/>
</dbReference>
<keyword evidence="9 14" id="KW-0460">Magnesium</keyword>
<feature type="binding site" evidence="14">
    <location>
        <position position="464"/>
    </location>
    <ligand>
        <name>Mg(2+)</name>
        <dbReference type="ChEBI" id="CHEBI:18420"/>
        <label>1</label>
    </ligand>
</feature>
<proteinExistence type="inferred from homology"/>
<feature type="compositionally biased region" description="Acidic residues" evidence="15">
    <location>
        <begin position="968"/>
        <end position="981"/>
    </location>
</feature>
<dbReference type="Gene3D" id="6.10.250.1490">
    <property type="match status" value="1"/>
</dbReference>
<evidence type="ECO:0000256" key="12">
    <source>
        <dbReference type="ARBA" id="ARBA00023242"/>
    </source>
</evidence>
<dbReference type="Gene3D" id="3.30.70.270">
    <property type="match status" value="2"/>
</dbReference>
<comment type="similarity">
    <text evidence="2 13">Belongs to the DNA polymerase type-Y family.</text>
</comment>
<dbReference type="GO" id="GO:0042276">
    <property type="term" value="P:error-prone translesion synthesis"/>
    <property type="evidence" value="ECO:0007669"/>
    <property type="project" value="InterPro"/>
</dbReference>
<dbReference type="Gene3D" id="1.10.150.20">
    <property type="entry name" value="5' to 3' exonuclease, C-terminal subdomain"/>
    <property type="match status" value="1"/>
</dbReference>
<dbReference type="Gene3D" id="6.10.250.1630">
    <property type="match status" value="1"/>
</dbReference>
<evidence type="ECO:0000256" key="5">
    <source>
        <dbReference type="ARBA" id="ARBA00022679"/>
    </source>
</evidence>
<keyword evidence="7 14" id="KW-0479">Metal-binding</keyword>
<keyword evidence="5 13" id="KW-0808">Transferase</keyword>
<evidence type="ECO:0000256" key="13">
    <source>
        <dbReference type="PIRNR" id="PIRNR036573"/>
    </source>
</evidence>
<dbReference type="SUPFAM" id="SSF52113">
    <property type="entry name" value="BRCT domain"/>
    <property type="match status" value="1"/>
</dbReference>
<dbReference type="Pfam" id="PF00817">
    <property type="entry name" value="IMS"/>
    <property type="match status" value="1"/>
</dbReference>
<feature type="binding site" evidence="14">
    <location>
        <position position="321"/>
    </location>
    <ligand>
        <name>Mg(2+)</name>
        <dbReference type="ChEBI" id="CHEBI:18420"/>
        <label>1</label>
    </ligand>
</feature>
<dbReference type="GO" id="GO:0070987">
    <property type="term" value="P:error-free translesion synthesis"/>
    <property type="evidence" value="ECO:0007669"/>
    <property type="project" value="TreeGrafter"/>
</dbReference>
<dbReference type="Pfam" id="PF11799">
    <property type="entry name" value="IMS_C"/>
    <property type="match status" value="1"/>
</dbReference>
<evidence type="ECO:0000313" key="18">
    <source>
        <dbReference type="EMBL" id="JAV20475.1"/>
    </source>
</evidence>
<feature type="binding site" evidence="14">
    <location>
        <position position="463"/>
    </location>
    <ligand>
        <name>Mg(2+)</name>
        <dbReference type="ChEBI" id="CHEBI:18420"/>
        <label>1</label>
    </ligand>
</feature>
<comment type="subcellular location">
    <subcellularLocation>
        <location evidence="1 13">Nucleus</location>
    </subcellularLocation>
</comment>
<feature type="domain" description="UmuC" evidence="17">
    <location>
        <begin position="317"/>
        <end position="546"/>
    </location>
</feature>
<dbReference type="InterPro" id="IPR001126">
    <property type="entry name" value="UmuC"/>
</dbReference>
<feature type="region of interest" description="Disordered" evidence="15">
    <location>
        <begin position="215"/>
        <end position="245"/>
    </location>
</feature>
<dbReference type="EC" id="2.7.7.-" evidence="13"/>
<dbReference type="PROSITE" id="PS50172">
    <property type="entry name" value="BRCT"/>
    <property type="match status" value="1"/>
</dbReference>
<evidence type="ECO:0000256" key="15">
    <source>
        <dbReference type="SAM" id="MobiDB-lite"/>
    </source>
</evidence>
<dbReference type="InterPro" id="IPR017961">
    <property type="entry name" value="DNA_pol_Y-fam_little_finger"/>
</dbReference>
<evidence type="ECO:0000256" key="4">
    <source>
        <dbReference type="ARBA" id="ARBA00022634"/>
    </source>
</evidence>
<dbReference type="Gene3D" id="1.20.58.1280">
    <property type="entry name" value="DNA repair protein Rev1, C-terminal domain"/>
    <property type="match status" value="1"/>
</dbReference>
<keyword evidence="4 13" id="KW-0237">DNA synthesis</keyword>
<dbReference type="PANTHER" id="PTHR45990">
    <property type="entry name" value="DNA REPAIR PROTEIN REV1"/>
    <property type="match status" value="1"/>
</dbReference>
<evidence type="ECO:0000259" key="17">
    <source>
        <dbReference type="PROSITE" id="PS50173"/>
    </source>
</evidence>